<feature type="domain" description="Myb-like" evidence="7">
    <location>
        <begin position="226"/>
        <end position="277"/>
    </location>
</feature>
<organism evidence="9 10">
    <name type="scientific">Drosophila kikkawai</name>
    <name type="common">Fruit fly</name>
    <dbReference type="NCBI Taxonomy" id="30033"/>
    <lineage>
        <taxon>Eukaryota</taxon>
        <taxon>Metazoa</taxon>
        <taxon>Ecdysozoa</taxon>
        <taxon>Arthropoda</taxon>
        <taxon>Hexapoda</taxon>
        <taxon>Insecta</taxon>
        <taxon>Pterygota</taxon>
        <taxon>Neoptera</taxon>
        <taxon>Endopterygota</taxon>
        <taxon>Diptera</taxon>
        <taxon>Brachycera</taxon>
        <taxon>Muscomorpha</taxon>
        <taxon>Ephydroidea</taxon>
        <taxon>Drosophilidae</taxon>
        <taxon>Drosophila</taxon>
        <taxon>Sophophora</taxon>
    </lineage>
</organism>
<gene>
    <name evidence="10" type="primary">Pbp95</name>
</gene>
<evidence type="ECO:0000256" key="6">
    <source>
        <dbReference type="SAM" id="MobiDB-lite"/>
    </source>
</evidence>
<keyword evidence="9" id="KW-1185">Reference proteome</keyword>
<evidence type="ECO:0000259" key="8">
    <source>
        <dbReference type="PROSITE" id="PS51294"/>
    </source>
</evidence>
<feature type="domain" description="HTH myb-type" evidence="8">
    <location>
        <begin position="226"/>
        <end position="281"/>
    </location>
</feature>
<dbReference type="PROSITE" id="PS50090">
    <property type="entry name" value="MYB_LIKE"/>
    <property type="match status" value="3"/>
</dbReference>
<dbReference type="GO" id="GO:0042795">
    <property type="term" value="P:snRNA transcription by RNA polymerase II"/>
    <property type="evidence" value="ECO:0007669"/>
    <property type="project" value="TreeGrafter"/>
</dbReference>
<dbReference type="PROSITE" id="PS51294">
    <property type="entry name" value="HTH_MYB"/>
    <property type="match status" value="2"/>
</dbReference>
<dbReference type="CDD" id="cd00167">
    <property type="entry name" value="SANT"/>
    <property type="match status" value="3"/>
</dbReference>
<feature type="region of interest" description="Disordered" evidence="6">
    <location>
        <begin position="705"/>
        <end position="731"/>
    </location>
</feature>
<evidence type="ECO:0000256" key="3">
    <source>
        <dbReference type="ARBA" id="ARBA00023125"/>
    </source>
</evidence>
<sequence length="731" mass="84968">MGDVEEVNFRLNHHQVLDEISDLLHSTAEPSGGNALLLNQEMQRRLKQVREKILELLKTVKARYARNEEILVRRLKSRSHFGTGPLNTSGAILRKGTFLFKGNLYFRDIDGRSCPNNDDYETRCHTEMFPSDFDMRSRHVWTLKDKKNVIMGIKQQLLDHSNNTMIEQPSGSRKRKPVERHVTTLVNLLTTADSSFRIDWNQISTLDVEYRHSPHSCEAMWSVYLRPDLRRDDWTPEEDETLISVVTANRMQNWALIADMLDRRSDYQCFVRFHTALRNQVEPKGTLRWTEEENERLKMQVERNTSNNIINWQSVAEYFPGRSKSTLIGRYFYVLHPSISHEAFSTKEDMMLFAAVEEYNGKFHCFPRTLFPNRSLAQLRTRYHNVLAQRNKTDSWSVQDDTRLMNFVTEHGPSQWVNCATFLGNHTRTSCRTRFMVIKRFLEQNPSATVEDLPRRRSRKVSVVTADNWAQRLEEWQKDPTSLVDADEKDKFSRLYKPKAKRPKREKSHSESEARIAKIDLDFRDYFKYAYKLAILHPAVFSLPRDSQNLSHAARALAYKPPNRPITLQSIALPKELIKSYNGMMRNLADDKLNDSKGPLLPPNYSTMMAFRSICILSGEARKQDTESESQTFNDYDESSPPIQLFRQRLRALFYRTTLLSRLESSLFTNLPTALTAHPRPAENYIELGSSLTLNEVVPESKSCLKSEPLSEDEIMGPTVKQEVEPDYIVP</sequence>
<comment type="subcellular location">
    <subcellularLocation>
        <location evidence="1">Nucleus</location>
    </subcellularLocation>
</comment>
<feature type="domain" description="Myb-like" evidence="7">
    <location>
        <begin position="288"/>
        <end position="335"/>
    </location>
</feature>
<feature type="domain" description="HTH myb-type" evidence="8">
    <location>
        <begin position="392"/>
        <end position="443"/>
    </location>
</feature>
<dbReference type="InterPro" id="IPR017930">
    <property type="entry name" value="Myb_dom"/>
</dbReference>
<dbReference type="RefSeq" id="XP_017026626.1">
    <property type="nucleotide sequence ID" value="XM_017171137.3"/>
</dbReference>
<dbReference type="OrthoDB" id="2143914at2759"/>
<evidence type="ECO:0000256" key="2">
    <source>
        <dbReference type="ARBA" id="ARBA00023015"/>
    </source>
</evidence>
<keyword evidence="2" id="KW-0805">Transcription regulation</keyword>
<evidence type="ECO:0000313" key="9">
    <source>
        <dbReference type="Proteomes" id="UP001652661"/>
    </source>
</evidence>
<dbReference type="Proteomes" id="UP001652661">
    <property type="component" value="Chromosome 3R"/>
</dbReference>
<dbReference type="InterPro" id="IPR051575">
    <property type="entry name" value="Myb-like_DNA-bd"/>
</dbReference>
<dbReference type="GO" id="GO:0001006">
    <property type="term" value="F:RNA polymerase III type 3 promoter sequence-specific DNA binding"/>
    <property type="evidence" value="ECO:0007669"/>
    <property type="project" value="TreeGrafter"/>
</dbReference>
<name>A0A6P4IUR7_DROKI</name>
<dbReference type="GO" id="GO:0042796">
    <property type="term" value="P:snRNA transcription by RNA polymerase III"/>
    <property type="evidence" value="ECO:0007669"/>
    <property type="project" value="TreeGrafter"/>
</dbReference>
<evidence type="ECO:0000313" key="10">
    <source>
        <dbReference type="RefSeq" id="XP_017026626.1"/>
    </source>
</evidence>
<dbReference type="SUPFAM" id="SSF46689">
    <property type="entry name" value="Homeodomain-like"/>
    <property type="match status" value="3"/>
</dbReference>
<proteinExistence type="predicted"/>
<dbReference type="AlphaFoldDB" id="A0A6P4IUR7"/>
<reference evidence="10" key="1">
    <citation type="submission" date="2025-08" db="UniProtKB">
        <authorList>
            <consortium name="RefSeq"/>
        </authorList>
    </citation>
    <scope>IDENTIFICATION</scope>
    <source>
        <strain evidence="10">14028-0561.14</strain>
        <tissue evidence="10">Whole fly</tissue>
    </source>
</reference>
<evidence type="ECO:0000259" key="7">
    <source>
        <dbReference type="PROSITE" id="PS50090"/>
    </source>
</evidence>
<keyword evidence="4" id="KW-0804">Transcription</keyword>
<evidence type="ECO:0000256" key="1">
    <source>
        <dbReference type="ARBA" id="ARBA00004123"/>
    </source>
</evidence>
<dbReference type="SMART" id="SM00717">
    <property type="entry name" value="SANT"/>
    <property type="match status" value="5"/>
</dbReference>
<feature type="domain" description="Myb-like" evidence="7">
    <location>
        <begin position="388"/>
        <end position="439"/>
    </location>
</feature>
<evidence type="ECO:0000256" key="5">
    <source>
        <dbReference type="ARBA" id="ARBA00023242"/>
    </source>
</evidence>
<dbReference type="GO" id="GO:0000978">
    <property type="term" value="F:RNA polymerase II cis-regulatory region sequence-specific DNA binding"/>
    <property type="evidence" value="ECO:0007669"/>
    <property type="project" value="TreeGrafter"/>
</dbReference>
<keyword evidence="3" id="KW-0238">DNA-binding</keyword>
<dbReference type="PANTHER" id="PTHR46621">
    <property type="entry name" value="SNRNA-ACTIVATING PROTEIN COMPLEX SUBUNIT 4"/>
    <property type="match status" value="1"/>
</dbReference>
<dbReference type="InterPro" id="IPR009057">
    <property type="entry name" value="Homeodomain-like_sf"/>
</dbReference>
<dbReference type="OMA" id="DGRSCPN"/>
<protein>
    <submittedName>
        <fullName evidence="10">Myb-like protein L</fullName>
    </submittedName>
</protein>
<evidence type="ECO:0000256" key="4">
    <source>
        <dbReference type="ARBA" id="ARBA00023163"/>
    </source>
</evidence>
<dbReference type="GO" id="GO:0005634">
    <property type="term" value="C:nucleus"/>
    <property type="evidence" value="ECO:0007669"/>
    <property type="project" value="UniProtKB-SubCell"/>
</dbReference>
<dbReference type="GO" id="GO:0019185">
    <property type="term" value="C:snRNA-activating protein complex"/>
    <property type="evidence" value="ECO:0007669"/>
    <property type="project" value="TreeGrafter"/>
</dbReference>
<dbReference type="InterPro" id="IPR001005">
    <property type="entry name" value="SANT/Myb"/>
</dbReference>
<dbReference type="Pfam" id="PF13921">
    <property type="entry name" value="Myb_DNA-bind_6"/>
    <property type="match status" value="2"/>
</dbReference>
<accession>A0A6P4IUR7</accession>
<dbReference type="PANTHER" id="PTHR46621:SF1">
    <property type="entry name" value="SNRNA-ACTIVATING PROTEIN COMPLEX SUBUNIT 4"/>
    <property type="match status" value="1"/>
</dbReference>
<keyword evidence="5" id="KW-0539">Nucleus</keyword>
<dbReference type="Pfam" id="PF00249">
    <property type="entry name" value="Myb_DNA-binding"/>
    <property type="match status" value="1"/>
</dbReference>
<dbReference type="Gene3D" id="1.10.10.60">
    <property type="entry name" value="Homeodomain-like"/>
    <property type="match status" value="3"/>
</dbReference>